<dbReference type="EMBL" id="BAAAHH010000073">
    <property type="protein sequence ID" value="GAA0970267.1"/>
    <property type="molecule type" value="Genomic_DNA"/>
</dbReference>
<protein>
    <recommendedName>
        <fullName evidence="4">DDE family transposase</fullName>
    </recommendedName>
</protein>
<comment type="caution">
    <text evidence="2">The sequence shown here is derived from an EMBL/GenBank/DDBJ whole genome shotgun (WGS) entry which is preliminary data.</text>
</comment>
<dbReference type="PANTHER" id="PTHR30007">
    <property type="entry name" value="PHP DOMAIN PROTEIN"/>
    <property type="match status" value="1"/>
</dbReference>
<feature type="region of interest" description="Disordered" evidence="1">
    <location>
        <begin position="101"/>
        <end position="133"/>
    </location>
</feature>
<proteinExistence type="predicted"/>
<reference evidence="2 3" key="1">
    <citation type="journal article" date="2019" name="Int. J. Syst. Evol. Microbiol.">
        <title>The Global Catalogue of Microorganisms (GCM) 10K type strain sequencing project: providing services to taxonomists for standard genome sequencing and annotation.</title>
        <authorList>
            <consortium name="The Broad Institute Genomics Platform"/>
            <consortium name="The Broad Institute Genome Sequencing Center for Infectious Disease"/>
            <person name="Wu L."/>
            <person name="Ma J."/>
        </authorList>
    </citation>
    <scope>NUCLEOTIDE SEQUENCE [LARGE SCALE GENOMIC DNA]</scope>
    <source>
        <strain evidence="2 3">JCM 10696</strain>
    </source>
</reference>
<dbReference type="Proteomes" id="UP001500665">
    <property type="component" value="Unassembled WGS sequence"/>
</dbReference>
<evidence type="ECO:0008006" key="4">
    <source>
        <dbReference type="Google" id="ProtNLM"/>
    </source>
</evidence>
<accession>A0ABN1S1R4</accession>
<evidence type="ECO:0000313" key="2">
    <source>
        <dbReference type="EMBL" id="GAA0970267.1"/>
    </source>
</evidence>
<keyword evidence="3" id="KW-1185">Reference proteome</keyword>
<organism evidence="2 3">
    <name type="scientific">Actinocorallia libanotica</name>
    <dbReference type="NCBI Taxonomy" id="46162"/>
    <lineage>
        <taxon>Bacteria</taxon>
        <taxon>Bacillati</taxon>
        <taxon>Actinomycetota</taxon>
        <taxon>Actinomycetes</taxon>
        <taxon>Streptosporangiales</taxon>
        <taxon>Thermomonosporaceae</taxon>
        <taxon>Actinocorallia</taxon>
    </lineage>
</organism>
<feature type="compositionally biased region" description="Low complexity" evidence="1">
    <location>
        <begin position="119"/>
        <end position="130"/>
    </location>
</feature>
<name>A0ABN1S1R4_9ACTN</name>
<evidence type="ECO:0000313" key="3">
    <source>
        <dbReference type="Proteomes" id="UP001500665"/>
    </source>
</evidence>
<dbReference type="PANTHER" id="PTHR30007:SF0">
    <property type="entry name" value="TRANSPOSASE"/>
    <property type="match status" value="1"/>
</dbReference>
<gene>
    <name evidence="2" type="ORF">GCM10009550_77810</name>
</gene>
<sequence>MDVLGCVIAVTVSTASTHDNAIGTELLGRVAIDNPWVATARVDARFKNTVAAHGARLGIEVVTVLRDPETRGFVPLPKRWVVEQVYGILMLHRRLVLDRETRTTTPRPGAWPPDHRPAAARGTAAPTGRAHPLRTCRWPGRVRRTGGGLRCSATLKRRVSVRGCRAPSGPIAGGIRSGGLCGGLPASVGGLIGGRLR</sequence>
<evidence type="ECO:0000256" key="1">
    <source>
        <dbReference type="SAM" id="MobiDB-lite"/>
    </source>
</evidence>